<accession>A0A1V5SG12</accession>
<dbReference type="Proteomes" id="UP000485367">
    <property type="component" value="Unassembled WGS sequence"/>
</dbReference>
<dbReference type="EMBL" id="MWBO01000002">
    <property type="protein sequence ID" value="OQA53438.1"/>
    <property type="molecule type" value="Genomic_DNA"/>
</dbReference>
<reference evidence="2" key="1">
    <citation type="submission" date="2017-02" db="EMBL/GenBank/DDBJ databases">
        <title>Delving into the versatile metabolic prowess of the omnipresent phylum Bacteroidetes.</title>
        <authorList>
            <person name="Nobu M.K."/>
            <person name="Mei R."/>
            <person name="Narihiro T."/>
            <person name="Kuroda K."/>
            <person name="Liu W.-T."/>
        </authorList>
    </citation>
    <scope>NUCLEOTIDE SEQUENCE</scope>
    <source>
        <strain evidence="2">ADurb.Bin280</strain>
    </source>
</reference>
<evidence type="ECO:0000256" key="1">
    <source>
        <dbReference type="SAM" id="MobiDB-lite"/>
    </source>
</evidence>
<name>A0A1V5SG12_9BACT</name>
<feature type="region of interest" description="Disordered" evidence="1">
    <location>
        <begin position="284"/>
        <end position="311"/>
    </location>
</feature>
<dbReference type="AlphaFoldDB" id="A0A1V5SG12"/>
<protein>
    <submittedName>
        <fullName evidence="2">Uncharacterized protein</fullName>
    </submittedName>
</protein>
<evidence type="ECO:0000313" key="2">
    <source>
        <dbReference type="EMBL" id="OQA53438.1"/>
    </source>
</evidence>
<comment type="caution">
    <text evidence="2">The sequence shown here is derived from an EMBL/GenBank/DDBJ whole genome shotgun (WGS) entry which is preliminary data.</text>
</comment>
<feature type="compositionally biased region" description="Basic and acidic residues" evidence="1">
    <location>
        <begin position="288"/>
        <end position="297"/>
    </location>
</feature>
<gene>
    <name evidence="2" type="ORF">BWY43_00011</name>
</gene>
<organism evidence="2">
    <name type="scientific">candidate division WS2 bacterium ADurb.Bin280</name>
    <dbReference type="NCBI Taxonomy" id="1852829"/>
    <lineage>
        <taxon>Bacteria</taxon>
        <taxon>candidate division WS2</taxon>
    </lineage>
</organism>
<sequence length="311" mass="34254">MNAILTASIGVKTAAMAVFKEHRQRLIESLRWFLEEEYRGYAGDALDFQIIVPETDGLGLSGRVSAMVKVVAIAPTYASALVAHIVKVKTELWAMDQQSLPIVEPIVVVGGVALTQAEVKEFVEANRECLGIGQRESPRIEGDELIKMVDALFEQAKDDLLNSVSDRLLGCGESSGDLPCLRHVVKAGLRFLPMVLPKPMWAGSLNPVGELVLVPTFAGVHDVDELPSCKGGRPKYEPMIEEAVRGLLPVPTRIQVGQYEGVIATLEYHDARFDEYTKWRKSVVHDPTPPERPKDLRCPYTRVPGVGEDDD</sequence>
<proteinExistence type="predicted"/>